<proteinExistence type="predicted"/>
<reference evidence="5" key="1">
    <citation type="submission" date="2024-04" db="UniProtKB">
        <authorList>
            <consortium name="EnsemblMetazoa"/>
        </authorList>
    </citation>
    <scope>IDENTIFICATION</scope>
    <source>
        <strain evidence="5">EBRO</strain>
    </source>
</reference>
<sequence>MIPICSICNRWLIGKVTAIYCGHVFHEDCLERVIENPIPPCGTSKDPNVETCQERWTATSGLRLRTFRRLFLHVDTNEHPKTKEIHRLLEEIEQVEKELRSLQPLHQSGRCKCRQTREVRVAAKRKLSSEEV</sequence>
<keyword evidence="1" id="KW-0479">Metal-binding</keyword>
<evidence type="ECO:0000256" key="2">
    <source>
        <dbReference type="ARBA" id="ARBA00022771"/>
    </source>
</evidence>
<dbReference type="InterPro" id="IPR013083">
    <property type="entry name" value="Znf_RING/FYVE/PHD"/>
</dbReference>
<evidence type="ECO:0000259" key="4">
    <source>
        <dbReference type="Pfam" id="PF00097"/>
    </source>
</evidence>
<dbReference type="AlphaFoldDB" id="A0AAG5DQP9"/>
<feature type="domain" description="Zinc finger C3HC4 RING-type" evidence="4">
    <location>
        <begin position="5"/>
        <end position="41"/>
    </location>
</feature>
<name>A0AAG5DQP9_ANOAO</name>
<keyword evidence="6" id="KW-1185">Reference proteome</keyword>
<protein>
    <recommendedName>
        <fullName evidence="4">Zinc finger C3HC4 RING-type domain-containing protein</fullName>
    </recommendedName>
</protein>
<dbReference type="SUPFAM" id="SSF57850">
    <property type="entry name" value="RING/U-box"/>
    <property type="match status" value="1"/>
</dbReference>
<evidence type="ECO:0000313" key="6">
    <source>
        <dbReference type="Proteomes" id="UP000075880"/>
    </source>
</evidence>
<dbReference type="Gene3D" id="3.30.40.10">
    <property type="entry name" value="Zinc/RING finger domain, C3HC4 (zinc finger)"/>
    <property type="match status" value="1"/>
</dbReference>
<organism evidence="5 6">
    <name type="scientific">Anopheles atroparvus</name>
    <name type="common">European mosquito</name>
    <dbReference type="NCBI Taxonomy" id="41427"/>
    <lineage>
        <taxon>Eukaryota</taxon>
        <taxon>Metazoa</taxon>
        <taxon>Ecdysozoa</taxon>
        <taxon>Arthropoda</taxon>
        <taxon>Hexapoda</taxon>
        <taxon>Insecta</taxon>
        <taxon>Pterygota</taxon>
        <taxon>Neoptera</taxon>
        <taxon>Endopterygota</taxon>
        <taxon>Diptera</taxon>
        <taxon>Nematocera</taxon>
        <taxon>Culicoidea</taxon>
        <taxon>Culicidae</taxon>
        <taxon>Anophelinae</taxon>
        <taxon>Anopheles</taxon>
    </lineage>
</organism>
<dbReference type="InterPro" id="IPR018957">
    <property type="entry name" value="Znf_C3HC4_RING-type"/>
</dbReference>
<evidence type="ECO:0000313" key="5">
    <source>
        <dbReference type="EnsemblMetazoa" id="ENSAATROPP013049"/>
    </source>
</evidence>
<dbReference type="Pfam" id="PF00097">
    <property type="entry name" value="zf-C3HC4"/>
    <property type="match status" value="1"/>
</dbReference>
<dbReference type="GO" id="GO:0005634">
    <property type="term" value="C:nucleus"/>
    <property type="evidence" value="ECO:0007669"/>
    <property type="project" value="UniProtKB-ARBA"/>
</dbReference>
<dbReference type="GO" id="GO:0008270">
    <property type="term" value="F:zinc ion binding"/>
    <property type="evidence" value="ECO:0007669"/>
    <property type="project" value="UniProtKB-KW"/>
</dbReference>
<dbReference type="EnsemblMetazoa" id="ENSAATROPT014313">
    <property type="protein sequence ID" value="ENSAATROPP013049"/>
    <property type="gene ID" value="ENSAATROPG011611"/>
</dbReference>
<keyword evidence="2" id="KW-0863">Zinc-finger</keyword>
<evidence type="ECO:0000256" key="1">
    <source>
        <dbReference type="ARBA" id="ARBA00022723"/>
    </source>
</evidence>
<keyword evidence="3" id="KW-0862">Zinc</keyword>
<evidence type="ECO:0000256" key="3">
    <source>
        <dbReference type="ARBA" id="ARBA00022833"/>
    </source>
</evidence>
<dbReference type="Proteomes" id="UP000075880">
    <property type="component" value="Unassembled WGS sequence"/>
</dbReference>
<accession>A0AAG5DQP9</accession>